<evidence type="ECO:0000313" key="2">
    <source>
        <dbReference type="Proteomes" id="UP000324222"/>
    </source>
</evidence>
<protein>
    <submittedName>
        <fullName evidence="1">Uncharacterized protein</fullName>
    </submittedName>
</protein>
<dbReference type="EMBL" id="VSRR010000054">
    <property type="protein sequence ID" value="MPC09084.1"/>
    <property type="molecule type" value="Genomic_DNA"/>
</dbReference>
<name>A0A5B7CK22_PORTR</name>
<gene>
    <name evidence="1" type="ORF">E2C01_001687</name>
</gene>
<proteinExistence type="predicted"/>
<comment type="caution">
    <text evidence="1">The sequence shown here is derived from an EMBL/GenBank/DDBJ whole genome shotgun (WGS) entry which is preliminary data.</text>
</comment>
<keyword evidence="2" id="KW-1185">Reference proteome</keyword>
<dbReference type="Proteomes" id="UP000324222">
    <property type="component" value="Unassembled WGS sequence"/>
</dbReference>
<reference evidence="1 2" key="1">
    <citation type="submission" date="2019-05" db="EMBL/GenBank/DDBJ databases">
        <title>Another draft genome of Portunus trituberculatus and its Hox gene families provides insights of decapod evolution.</title>
        <authorList>
            <person name="Jeong J.-H."/>
            <person name="Song I."/>
            <person name="Kim S."/>
            <person name="Choi T."/>
            <person name="Kim D."/>
            <person name="Ryu S."/>
            <person name="Kim W."/>
        </authorList>
    </citation>
    <scope>NUCLEOTIDE SEQUENCE [LARGE SCALE GENOMIC DNA]</scope>
    <source>
        <tissue evidence="1">Muscle</tissue>
    </source>
</reference>
<accession>A0A5B7CK22</accession>
<organism evidence="1 2">
    <name type="scientific">Portunus trituberculatus</name>
    <name type="common">Swimming crab</name>
    <name type="synonym">Neptunus trituberculatus</name>
    <dbReference type="NCBI Taxonomy" id="210409"/>
    <lineage>
        <taxon>Eukaryota</taxon>
        <taxon>Metazoa</taxon>
        <taxon>Ecdysozoa</taxon>
        <taxon>Arthropoda</taxon>
        <taxon>Crustacea</taxon>
        <taxon>Multicrustacea</taxon>
        <taxon>Malacostraca</taxon>
        <taxon>Eumalacostraca</taxon>
        <taxon>Eucarida</taxon>
        <taxon>Decapoda</taxon>
        <taxon>Pleocyemata</taxon>
        <taxon>Brachyura</taxon>
        <taxon>Eubrachyura</taxon>
        <taxon>Portunoidea</taxon>
        <taxon>Portunidae</taxon>
        <taxon>Portuninae</taxon>
        <taxon>Portunus</taxon>
    </lineage>
</organism>
<evidence type="ECO:0000313" key="1">
    <source>
        <dbReference type="EMBL" id="MPC09084.1"/>
    </source>
</evidence>
<dbReference type="AlphaFoldDB" id="A0A5B7CK22"/>
<sequence length="69" mass="7546">MVAPGRRGTVPHTAAVLTPFLVVSARGRLFTFCPETPQHRSAPAQHTCLLTGYWTPLLFSSWSSPRSGH</sequence>